<evidence type="ECO:0008006" key="6">
    <source>
        <dbReference type="Google" id="ProtNLM"/>
    </source>
</evidence>
<protein>
    <recommendedName>
        <fullName evidence="6">50S ribosomal protein L4</fullName>
    </recommendedName>
</protein>
<feature type="region of interest" description="Disordered" evidence="4">
    <location>
        <begin position="42"/>
        <end position="90"/>
    </location>
</feature>
<dbReference type="AlphaFoldDB" id="A0A382HCX5"/>
<dbReference type="Gene3D" id="3.40.1370.10">
    <property type="match status" value="1"/>
</dbReference>
<dbReference type="EMBL" id="UINC01060434">
    <property type="protein sequence ID" value="SVB84935.1"/>
    <property type="molecule type" value="Genomic_DNA"/>
</dbReference>
<gene>
    <name evidence="5" type="ORF">METZ01_LOCUS237789</name>
</gene>
<dbReference type="GO" id="GO:0003735">
    <property type="term" value="F:structural constituent of ribosome"/>
    <property type="evidence" value="ECO:0007669"/>
    <property type="project" value="InterPro"/>
</dbReference>
<dbReference type="InterPro" id="IPR002136">
    <property type="entry name" value="Ribosomal_uL4"/>
</dbReference>
<dbReference type="HAMAP" id="MF_01328_B">
    <property type="entry name" value="Ribosomal_uL4_B"/>
    <property type="match status" value="1"/>
</dbReference>
<keyword evidence="2" id="KW-0689">Ribosomal protein</keyword>
<organism evidence="5">
    <name type="scientific">marine metagenome</name>
    <dbReference type="NCBI Taxonomy" id="408172"/>
    <lineage>
        <taxon>unclassified sequences</taxon>
        <taxon>metagenomes</taxon>
        <taxon>ecological metagenomes</taxon>
    </lineage>
</organism>
<evidence type="ECO:0000256" key="3">
    <source>
        <dbReference type="ARBA" id="ARBA00023274"/>
    </source>
</evidence>
<dbReference type="Pfam" id="PF00573">
    <property type="entry name" value="Ribosomal_L4"/>
    <property type="match status" value="1"/>
</dbReference>
<dbReference type="InterPro" id="IPR013005">
    <property type="entry name" value="Ribosomal_uL4-like"/>
</dbReference>
<dbReference type="PANTHER" id="PTHR10746">
    <property type="entry name" value="50S RIBOSOMAL PROTEIN L4"/>
    <property type="match status" value="1"/>
</dbReference>
<proteinExistence type="inferred from homology"/>
<dbReference type="GO" id="GO:0006412">
    <property type="term" value="P:translation"/>
    <property type="evidence" value="ECO:0007669"/>
    <property type="project" value="InterPro"/>
</dbReference>
<dbReference type="SUPFAM" id="SSF52166">
    <property type="entry name" value="Ribosomal protein L4"/>
    <property type="match status" value="1"/>
</dbReference>
<keyword evidence="3" id="KW-0687">Ribonucleoprotein</keyword>
<dbReference type="NCBIfam" id="TIGR03953">
    <property type="entry name" value="rplD_bact"/>
    <property type="match status" value="1"/>
</dbReference>
<evidence type="ECO:0000256" key="1">
    <source>
        <dbReference type="ARBA" id="ARBA00010528"/>
    </source>
</evidence>
<dbReference type="PANTHER" id="PTHR10746:SF6">
    <property type="entry name" value="LARGE RIBOSOMAL SUBUNIT PROTEIN UL4M"/>
    <property type="match status" value="1"/>
</dbReference>
<evidence type="ECO:0000256" key="2">
    <source>
        <dbReference type="ARBA" id="ARBA00022980"/>
    </source>
</evidence>
<comment type="similarity">
    <text evidence="1">Belongs to the universal ribosomal protein uL4 family.</text>
</comment>
<sequence>MKCPVINLDNKSAGDIDLDDKIFCLPIRNDILHRMVSWQLAKRRSGNHKTKQRSEIRGSTAKPFRQKGTGRARQGDKKAPHMRGGGVAFGPIVRDHGHNLPKRIRKLALKTALSVKQAGGKLVILDDAVSKTGKTADLVKKLENMGLFSALVIDGTKIDPKFVSAANNIKGLDVLPQIGANVYDILRRDTLVLTKDAVNMLQERLK</sequence>
<evidence type="ECO:0000313" key="5">
    <source>
        <dbReference type="EMBL" id="SVB84935.1"/>
    </source>
</evidence>
<accession>A0A382HCX5</accession>
<dbReference type="GO" id="GO:0005840">
    <property type="term" value="C:ribosome"/>
    <property type="evidence" value="ECO:0007669"/>
    <property type="project" value="UniProtKB-KW"/>
</dbReference>
<evidence type="ECO:0000256" key="4">
    <source>
        <dbReference type="SAM" id="MobiDB-lite"/>
    </source>
</evidence>
<feature type="compositionally biased region" description="Basic residues" evidence="4">
    <location>
        <begin position="42"/>
        <end position="51"/>
    </location>
</feature>
<reference evidence="5" key="1">
    <citation type="submission" date="2018-05" db="EMBL/GenBank/DDBJ databases">
        <authorList>
            <person name="Lanie J.A."/>
            <person name="Ng W.-L."/>
            <person name="Kazmierczak K.M."/>
            <person name="Andrzejewski T.M."/>
            <person name="Davidsen T.M."/>
            <person name="Wayne K.J."/>
            <person name="Tettelin H."/>
            <person name="Glass J.I."/>
            <person name="Rusch D."/>
            <person name="Podicherti R."/>
            <person name="Tsui H.-C.T."/>
            <person name="Winkler M.E."/>
        </authorList>
    </citation>
    <scope>NUCLEOTIDE SEQUENCE</scope>
</reference>
<dbReference type="GO" id="GO:1990904">
    <property type="term" value="C:ribonucleoprotein complex"/>
    <property type="evidence" value="ECO:0007669"/>
    <property type="project" value="UniProtKB-KW"/>
</dbReference>
<name>A0A382HCX5_9ZZZZ</name>
<dbReference type="InterPro" id="IPR023574">
    <property type="entry name" value="Ribosomal_uL4_dom_sf"/>
</dbReference>